<protein>
    <submittedName>
        <fullName evidence="1">Uncharacterized protein</fullName>
    </submittedName>
</protein>
<dbReference type="RefSeq" id="WP_213755008.1">
    <property type="nucleotide sequence ID" value="NZ_JAHCQH010000015.1"/>
</dbReference>
<dbReference type="Pfam" id="PF19596">
    <property type="entry name" value="DUF6101"/>
    <property type="match status" value="1"/>
</dbReference>
<dbReference type="InterPro" id="IPR046083">
    <property type="entry name" value="DUF6101"/>
</dbReference>
<organism evidence="1 2">
    <name type="scientific">Ancylobacter radicis</name>
    <dbReference type="NCBI Taxonomy" id="2836179"/>
    <lineage>
        <taxon>Bacteria</taxon>
        <taxon>Pseudomonadati</taxon>
        <taxon>Pseudomonadota</taxon>
        <taxon>Alphaproteobacteria</taxon>
        <taxon>Hyphomicrobiales</taxon>
        <taxon>Xanthobacteraceae</taxon>
        <taxon>Ancylobacter</taxon>
    </lineage>
</organism>
<evidence type="ECO:0000313" key="2">
    <source>
        <dbReference type="Proteomes" id="UP001166585"/>
    </source>
</evidence>
<comment type="caution">
    <text evidence="1">The sequence shown here is derived from an EMBL/GenBank/DDBJ whole genome shotgun (WGS) entry which is preliminary data.</text>
</comment>
<proteinExistence type="predicted"/>
<reference evidence="1" key="1">
    <citation type="submission" date="2021-05" db="EMBL/GenBank/DDBJ databases">
        <authorList>
            <person name="Sun Q."/>
            <person name="Inoue M."/>
        </authorList>
    </citation>
    <scope>NUCLEOTIDE SEQUENCE</scope>
    <source>
        <strain evidence="1">VKM B-3255</strain>
    </source>
</reference>
<evidence type="ECO:0000313" key="1">
    <source>
        <dbReference type="EMBL" id="MBS9477220.1"/>
    </source>
</evidence>
<dbReference type="Proteomes" id="UP001166585">
    <property type="component" value="Unassembled WGS sequence"/>
</dbReference>
<accession>A0ABS5R6C4</accession>
<name>A0ABS5R6C4_9HYPH</name>
<gene>
    <name evidence="1" type="ORF">KIP89_08890</name>
</gene>
<keyword evidence="2" id="KW-1185">Reference proteome</keyword>
<sequence>MRPFRAEARASDPIYPYVSLERPSEDAQYPLIFQSIDPAADNGVRRIELYRDHLVLRRRSAGAPMKLRLALSAYQGLAVALLDPEGDDDGVAIVLVHADPALSVTLYSAPHIDDVVAEWRGWSTALGLPMLITEADGSRRPAYQMIGRLTVATPRLRRRRRGALKHRRPTMLRRRAPGRPIGSLSVHRGERELIARD</sequence>
<dbReference type="EMBL" id="JAHCQH010000015">
    <property type="protein sequence ID" value="MBS9477220.1"/>
    <property type="molecule type" value="Genomic_DNA"/>
</dbReference>